<comment type="caution">
    <text evidence="2">The sequence shown here is derived from an EMBL/GenBank/DDBJ whole genome shotgun (WGS) entry which is preliminary data.</text>
</comment>
<dbReference type="VEuPathDB" id="FungiDB:PC110_g22301"/>
<feature type="region of interest" description="Disordered" evidence="1">
    <location>
        <begin position="1"/>
        <end position="48"/>
    </location>
</feature>
<evidence type="ECO:0000313" key="2">
    <source>
        <dbReference type="EMBL" id="RAW21258.1"/>
    </source>
</evidence>
<evidence type="ECO:0000313" key="3">
    <source>
        <dbReference type="Proteomes" id="UP000251314"/>
    </source>
</evidence>
<keyword evidence="3" id="KW-1185">Reference proteome</keyword>
<feature type="non-terminal residue" evidence="2">
    <location>
        <position position="149"/>
    </location>
</feature>
<feature type="compositionally biased region" description="Low complexity" evidence="1">
    <location>
        <begin position="1"/>
        <end position="23"/>
    </location>
</feature>
<feature type="region of interest" description="Disordered" evidence="1">
    <location>
        <begin position="61"/>
        <end position="149"/>
    </location>
</feature>
<dbReference type="STRING" id="29920.A0A329RDG1"/>
<name>A0A329RDG1_9STRA</name>
<evidence type="ECO:0000256" key="1">
    <source>
        <dbReference type="SAM" id="MobiDB-lite"/>
    </source>
</evidence>
<dbReference type="Proteomes" id="UP000251314">
    <property type="component" value="Unassembled WGS sequence"/>
</dbReference>
<feature type="compositionally biased region" description="Low complexity" evidence="1">
    <location>
        <begin position="63"/>
        <end position="82"/>
    </location>
</feature>
<dbReference type="OrthoDB" id="10658000at2759"/>
<dbReference type="AlphaFoldDB" id="A0A329RDG1"/>
<protein>
    <submittedName>
        <fullName evidence="2">Uncharacterized protein</fullName>
    </submittedName>
</protein>
<reference evidence="2 3" key="1">
    <citation type="submission" date="2018-01" db="EMBL/GenBank/DDBJ databases">
        <title>Draft genome of the strawberry crown rot pathogen Phytophthora cactorum.</title>
        <authorList>
            <person name="Armitage A.D."/>
            <person name="Lysoe E."/>
            <person name="Nellist C.F."/>
            <person name="Harrison R.J."/>
            <person name="Brurberg M.B."/>
        </authorList>
    </citation>
    <scope>NUCLEOTIDE SEQUENCE [LARGE SCALE GENOMIC DNA]</scope>
    <source>
        <strain evidence="2 3">10300</strain>
    </source>
</reference>
<feature type="compositionally biased region" description="Low complexity" evidence="1">
    <location>
        <begin position="135"/>
        <end position="149"/>
    </location>
</feature>
<organism evidence="2 3">
    <name type="scientific">Phytophthora cactorum</name>
    <dbReference type="NCBI Taxonomy" id="29920"/>
    <lineage>
        <taxon>Eukaryota</taxon>
        <taxon>Sar</taxon>
        <taxon>Stramenopiles</taxon>
        <taxon>Oomycota</taxon>
        <taxon>Peronosporomycetes</taxon>
        <taxon>Peronosporales</taxon>
        <taxon>Peronosporaceae</taxon>
        <taxon>Phytophthora</taxon>
    </lineage>
</organism>
<dbReference type="EMBL" id="MJFZ01001908">
    <property type="protein sequence ID" value="RAW21258.1"/>
    <property type="molecule type" value="Genomic_DNA"/>
</dbReference>
<proteinExistence type="predicted"/>
<gene>
    <name evidence="2" type="ORF">PC110_g22301</name>
</gene>
<accession>A0A329RDG1</accession>
<sequence length="149" mass="14668">MDEGRGFFSAAAGSTPSTGAPPGVGNAGATRARPVSAGTRLRQKPANAAAHQDFFASLGIDNASRSRAGSSASTSSNRSYSSMTMRPASASAQGSSTGWRPPPIGGLGSQRATPPPPMPPVGSLSIAGVNRSVATTTTSSMMTSISGGG</sequence>